<name>A0A3D3G7I2_ACIRA</name>
<gene>
    <name evidence="1" type="ORF">DIC32_13645</name>
</gene>
<sequence>LVAGHILAALKHHFIDKDHILKSMIGH</sequence>
<evidence type="ECO:0000313" key="2">
    <source>
        <dbReference type="Proteomes" id="UP000262257"/>
    </source>
</evidence>
<organism evidence="1 2">
    <name type="scientific">Acinetobacter radioresistens</name>
    <dbReference type="NCBI Taxonomy" id="40216"/>
    <lineage>
        <taxon>Bacteria</taxon>
        <taxon>Pseudomonadati</taxon>
        <taxon>Pseudomonadota</taxon>
        <taxon>Gammaproteobacteria</taxon>
        <taxon>Moraxellales</taxon>
        <taxon>Moraxellaceae</taxon>
        <taxon>Acinetobacter</taxon>
    </lineage>
</organism>
<dbReference type="Proteomes" id="UP000262257">
    <property type="component" value="Unassembled WGS sequence"/>
</dbReference>
<accession>A0A3D3G7I2</accession>
<feature type="non-terminal residue" evidence="1">
    <location>
        <position position="1"/>
    </location>
</feature>
<proteinExistence type="predicted"/>
<dbReference type="AlphaFoldDB" id="A0A3D3G7I2"/>
<comment type="caution">
    <text evidence="1">The sequence shown here is derived from an EMBL/GenBank/DDBJ whole genome shotgun (WGS) entry which is preliminary data.</text>
</comment>
<reference evidence="1 2" key="1">
    <citation type="journal article" date="2018" name="Nat. Biotechnol.">
        <title>A standardized bacterial taxonomy based on genome phylogeny substantially revises the tree of life.</title>
        <authorList>
            <person name="Parks D.H."/>
            <person name="Chuvochina M."/>
            <person name="Waite D.W."/>
            <person name="Rinke C."/>
            <person name="Skarshewski A."/>
            <person name="Chaumeil P.A."/>
            <person name="Hugenholtz P."/>
        </authorList>
    </citation>
    <scope>NUCLEOTIDE SEQUENCE [LARGE SCALE GENOMIC DNA]</scope>
    <source>
        <strain evidence="1">UBA10045</strain>
    </source>
</reference>
<dbReference type="EMBL" id="DPXL01000173">
    <property type="protein sequence ID" value="HCM32351.1"/>
    <property type="molecule type" value="Genomic_DNA"/>
</dbReference>
<protein>
    <submittedName>
        <fullName evidence="1">Cytochrome b</fullName>
    </submittedName>
</protein>
<evidence type="ECO:0000313" key="1">
    <source>
        <dbReference type="EMBL" id="HCM32351.1"/>
    </source>
</evidence>